<gene>
    <name evidence="21" type="ORF">FA048_06860</name>
</gene>
<dbReference type="Pfam" id="PF00384">
    <property type="entry name" value="Molybdopterin"/>
    <property type="match status" value="1"/>
</dbReference>
<comment type="caution">
    <text evidence="21">The sequence shown here is derived from an EMBL/GenBank/DDBJ whole genome shotgun (WGS) entry which is preliminary data.</text>
</comment>
<evidence type="ECO:0000256" key="12">
    <source>
        <dbReference type="ARBA" id="ARBA00022982"/>
    </source>
</evidence>
<keyword evidence="5" id="KW-0004">4Fe-4S</keyword>
<evidence type="ECO:0000256" key="14">
    <source>
        <dbReference type="ARBA" id="ARBA00023004"/>
    </source>
</evidence>
<dbReference type="InterPro" id="IPR006963">
    <property type="entry name" value="Mopterin_OxRdtase_4Fe-4S_dom"/>
</dbReference>
<keyword evidence="16" id="KW-0534">Nitrate assimilation</keyword>
<dbReference type="Gene3D" id="1.10.10.1100">
    <property type="entry name" value="BFD-like [2Fe-2S]-binding domain"/>
    <property type="match status" value="1"/>
</dbReference>
<dbReference type="SMART" id="SM00926">
    <property type="entry name" value="Molybdop_Fe4S4"/>
    <property type="match status" value="1"/>
</dbReference>
<dbReference type="PROSITE" id="PS00932">
    <property type="entry name" value="MOLYBDOPTERIN_PROK_3"/>
    <property type="match status" value="1"/>
</dbReference>
<proteinExistence type="inferred from homology"/>
<evidence type="ECO:0000256" key="3">
    <source>
        <dbReference type="ARBA" id="ARBA00001974"/>
    </source>
</evidence>
<evidence type="ECO:0000256" key="1">
    <source>
        <dbReference type="ARBA" id="ARBA00001942"/>
    </source>
</evidence>
<dbReference type="InterPro" id="IPR016156">
    <property type="entry name" value="FAD/NAD-linked_Rdtase_dimer_sf"/>
</dbReference>
<comment type="cofactor">
    <cofactor evidence="2">
        <name>[4Fe-4S] cluster</name>
        <dbReference type="ChEBI" id="CHEBI:49883"/>
    </cofactor>
</comment>
<evidence type="ECO:0000256" key="13">
    <source>
        <dbReference type="ARBA" id="ARBA00023002"/>
    </source>
</evidence>
<comment type="cofactor">
    <cofactor evidence="3">
        <name>FAD</name>
        <dbReference type="ChEBI" id="CHEBI:57692"/>
    </cofactor>
</comment>
<keyword evidence="9" id="KW-0732">Signal</keyword>
<evidence type="ECO:0000256" key="15">
    <source>
        <dbReference type="ARBA" id="ARBA00023014"/>
    </source>
</evidence>
<keyword evidence="12" id="KW-0249">Electron transport</keyword>
<dbReference type="InterPro" id="IPR009010">
    <property type="entry name" value="Asp_de-COase-like_dom_sf"/>
</dbReference>
<dbReference type="RefSeq" id="WP_136839503.1">
    <property type="nucleotide sequence ID" value="NZ_SWBR01000002.1"/>
</dbReference>
<dbReference type="SUPFAM" id="SSF50692">
    <property type="entry name" value="ADC-like"/>
    <property type="match status" value="1"/>
</dbReference>
<keyword evidence="12" id="KW-0813">Transport</keyword>
<evidence type="ECO:0000259" key="20">
    <source>
        <dbReference type="PROSITE" id="PS51669"/>
    </source>
</evidence>
<evidence type="ECO:0000256" key="5">
    <source>
        <dbReference type="ARBA" id="ARBA00022485"/>
    </source>
</evidence>
<dbReference type="Gene3D" id="2.20.25.90">
    <property type="entry name" value="ADC-like domains"/>
    <property type="match status" value="1"/>
</dbReference>
<evidence type="ECO:0000256" key="7">
    <source>
        <dbReference type="ARBA" id="ARBA00022630"/>
    </source>
</evidence>
<dbReference type="Pfam" id="PF07992">
    <property type="entry name" value="Pyr_redox_2"/>
    <property type="match status" value="1"/>
</dbReference>
<dbReference type="Gene3D" id="2.40.40.20">
    <property type="match status" value="1"/>
</dbReference>
<dbReference type="InterPro" id="IPR027467">
    <property type="entry name" value="MopterinOxRdtase_cofactor_BS"/>
</dbReference>
<accession>A0A4U1CSC4</accession>
<dbReference type="InterPro" id="IPR006655">
    <property type="entry name" value="Mopterin_OxRdtase_prok_CS"/>
</dbReference>
<comment type="cofactor">
    <cofactor evidence="1">
        <name>Mo-bis(molybdopterin guanine dinucleotide)</name>
        <dbReference type="ChEBI" id="CHEBI:60539"/>
    </cofactor>
</comment>
<evidence type="ECO:0000256" key="16">
    <source>
        <dbReference type="ARBA" id="ARBA00023063"/>
    </source>
</evidence>
<dbReference type="EMBL" id="SWBR01000002">
    <property type="protein sequence ID" value="TKC09925.1"/>
    <property type="molecule type" value="Genomic_DNA"/>
</dbReference>
<dbReference type="SUPFAM" id="SSF53706">
    <property type="entry name" value="Formate dehydrogenase/DMSO reductase, domains 1-3"/>
    <property type="match status" value="1"/>
</dbReference>
<dbReference type="Pfam" id="PF01568">
    <property type="entry name" value="Molydop_binding"/>
    <property type="match status" value="1"/>
</dbReference>
<dbReference type="Proteomes" id="UP000309488">
    <property type="component" value="Unassembled WGS sequence"/>
</dbReference>
<comment type="similarity">
    <text evidence="4">Belongs to the prokaryotic molybdopterin-containing oxidoreductase family. NasA/NapA/NarB subfamily.</text>
</comment>
<keyword evidence="14" id="KW-0408">Iron</keyword>
<dbReference type="Gene3D" id="3.40.228.10">
    <property type="entry name" value="Dimethylsulfoxide Reductase, domain 2"/>
    <property type="match status" value="1"/>
</dbReference>
<keyword evidence="22" id="KW-1185">Reference proteome</keyword>
<dbReference type="Gene3D" id="3.40.50.740">
    <property type="match status" value="1"/>
</dbReference>
<evidence type="ECO:0000256" key="9">
    <source>
        <dbReference type="ARBA" id="ARBA00022729"/>
    </source>
</evidence>
<evidence type="ECO:0000256" key="8">
    <source>
        <dbReference type="ARBA" id="ARBA00022723"/>
    </source>
</evidence>
<dbReference type="GO" id="GO:0045333">
    <property type="term" value="P:cellular respiration"/>
    <property type="evidence" value="ECO:0007669"/>
    <property type="project" value="UniProtKB-ARBA"/>
</dbReference>
<dbReference type="Pfam" id="PF04324">
    <property type="entry name" value="Fer2_BFD"/>
    <property type="match status" value="1"/>
</dbReference>
<keyword evidence="10" id="KW-0574">Periplasm</keyword>
<dbReference type="PANTHER" id="PTHR43105">
    <property type="entry name" value="RESPIRATORY NITRATE REDUCTASE"/>
    <property type="match status" value="1"/>
</dbReference>
<dbReference type="InterPro" id="IPR023753">
    <property type="entry name" value="FAD/NAD-binding_dom"/>
</dbReference>
<dbReference type="Pfam" id="PF18267">
    <property type="entry name" value="Rubredoxin_C"/>
    <property type="match status" value="1"/>
</dbReference>
<dbReference type="PROSITE" id="PS00551">
    <property type="entry name" value="MOLYBDOPTERIN_PROK_1"/>
    <property type="match status" value="1"/>
</dbReference>
<dbReference type="InterPro" id="IPR050123">
    <property type="entry name" value="Prok_molybdopt-oxidoreductase"/>
</dbReference>
<name>A0A4U1CSC4_9SPHI</name>
<dbReference type="Pfam" id="PF04879">
    <property type="entry name" value="Molybdop_Fe4S4"/>
    <property type="match status" value="1"/>
</dbReference>
<dbReference type="OrthoDB" id="9792592at2"/>
<feature type="domain" description="4Fe-4S Mo/W bis-MGD-type" evidence="20">
    <location>
        <begin position="8"/>
        <end position="64"/>
    </location>
</feature>
<keyword evidence="6" id="KW-0500">Molybdenum</keyword>
<dbReference type="InterPro" id="IPR006657">
    <property type="entry name" value="MoPterin_dinucl-bd_dom"/>
</dbReference>
<dbReference type="CDD" id="cd02791">
    <property type="entry name" value="MopB_CT_Nitrate-R-NapA-like"/>
    <property type="match status" value="1"/>
</dbReference>
<evidence type="ECO:0000313" key="21">
    <source>
        <dbReference type="EMBL" id="TKC09925.1"/>
    </source>
</evidence>
<dbReference type="Gene3D" id="3.50.50.60">
    <property type="entry name" value="FAD/NAD(P)-binding domain"/>
    <property type="match status" value="2"/>
</dbReference>
<dbReference type="InterPro" id="IPR036188">
    <property type="entry name" value="FAD/NAD-bd_sf"/>
</dbReference>
<reference evidence="21 22" key="1">
    <citation type="submission" date="2019-04" db="EMBL/GenBank/DDBJ databases">
        <title>Pedobacter sp. RP-3-22 sp. nov., isolated from Arctic soil.</title>
        <authorList>
            <person name="Dahal R.H."/>
            <person name="Kim D.-U."/>
        </authorList>
    </citation>
    <scope>NUCLEOTIDE SEQUENCE [LARGE SCALE GENOMIC DNA]</scope>
    <source>
        <strain evidence="21 22">RP-3-22</strain>
    </source>
</reference>
<dbReference type="PROSITE" id="PS51669">
    <property type="entry name" value="4FE4S_MOW_BIS_MGD"/>
    <property type="match status" value="1"/>
</dbReference>
<evidence type="ECO:0000256" key="6">
    <source>
        <dbReference type="ARBA" id="ARBA00022505"/>
    </source>
</evidence>
<dbReference type="CDD" id="cd02754">
    <property type="entry name" value="MopB_Nitrate-R-NapA-like"/>
    <property type="match status" value="1"/>
</dbReference>
<dbReference type="PRINTS" id="PR00411">
    <property type="entry name" value="PNDRDTASEI"/>
</dbReference>
<sequence length="1198" mass="132556">MNNQKNILATQTTTCCYCGVGCGIVVTKEAHEHITVSGDVNHPVNKGMLCSKGMNLHYTVNDKSDRLLYPQMRYHKNMPLQRVSWDVALERTAAVFKTLIKKYGADSVAFYASGQCLTEEYYVVNKLIKGFIGSNNIDTNSRLCMSSAVMGYKMSLGEDSVPISYDDLELADCIFVSGANPAWCHPILWRRVEAAKEKNPNLKIIVSDPRKTQTCSLADVHLQLNPGTDITLHHAIGRCLIEDGKVDQDFINNSTNGYGKYKETVFETTIFEAAIICGVAESDIRLAASYIANARGFITMWTMGLNQSVIGTHKNLSLINLNLITGHIGKPGSGPFSLTGQPNAMGGREVGGLSNLLPAHRNLANEEHRNEVEKFWQIPLGTISAKPGLTATEMFEELNTGKLKAVWILCTNPLISLPDVRVAEAGLKKAKFVVVQDISNKVETLKYADVVLPAAAWAEKEGTMTNAGRYISYLSKIVDAPGEAIPDAEIICRFAKKMGYKGFDFENAAAIYDEHAALTEGTHIDISGLSYAILKEKRAIQWPYPKNSTGYGTSRLFTDHQFYTPDQKANIQSFSDQNKSEPLTPDHPLILTTGRIRDQWHTRSKTGKVNKLNQHISESFLEINPTDAKARNIADNDVVEVLSLRGNVRVKAKFSDDIKAGVVFMPMHWGLILDSDLNRVNNLTNNLVDPISKEPDFKYTAVQVKLYQKARQKIVIIGAGAGACGFVKSYRALNTTDDIEIFSKENFPFYNRVLLPDYIIGTLPWQNLIKMSDSEEQDYRIKLHRGLGIETIDKHNKTITDSKGEIHSYDVLLLATGSRAFVLKDIPKLEGIFTMRSRDDADGFRKHIDTTTGRVIIVGGGLLGIELATSLAETGSKVTIIQRISRLMGRQLDALGSQLLHEELISKGIEVFYNDEVDRFLGDKNISGIRLKSGLLIDCETLVIAIGTVPNIEMIKEAGIDCQRGVVVDEYLRTSEKDIFAVGEIAEFDGELYGITAAAEQQADIVARFLCGDIAKYYKGSLLMNILKMNSLAVCCLGLAEIPNDDPTYEEIVFIDRAKRYYKKCIVHNDKLVGAILIGDKSEFLEFRNLIENKMELSEKRLQLLRSGNTAEPIIGKTVCSCNNVGEGNLINKIKDGCTDHLQLCQLTGAGMGCGSCRPEVKAILDSFVNVKKNDVEDGRHCEERSNLLVEPIASPAL</sequence>
<evidence type="ECO:0000256" key="18">
    <source>
        <dbReference type="ARBA" id="ARBA00055000"/>
    </source>
</evidence>
<keyword evidence="11" id="KW-0274">FAD</keyword>
<evidence type="ECO:0000256" key="11">
    <source>
        <dbReference type="ARBA" id="ARBA00022827"/>
    </source>
</evidence>
<keyword evidence="13" id="KW-0560">Oxidoreductase</keyword>
<protein>
    <recommendedName>
        <fullName evidence="19">nitrate reductase (cytochrome)</fullName>
        <ecNumber evidence="19">1.9.6.1</ecNumber>
    </recommendedName>
</protein>
<evidence type="ECO:0000256" key="19">
    <source>
        <dbReference type="ARBA" id="ARBA00067026"/>
    </source>
</evidence>
<dbReference type="InterPro" id="IPR006656">
    <property type="entry name" value="Mopterin_OxRdtase"/>
</dbReference>
<keyword evidence="15" id="KW-0411">Iron-sulfur</keyword>
<dbReference type="GO" id="GO:0042128">
    <property type="term" value="P:nitrate assimilation"/>
    <property type="evidence" value="ECO:0007669"/>
    <property type="project" value="UniProtKB-KW"/>
</dbReference>
<dbReference type="InterPro" id="IPR041575">
    <property type="entry name" value="Rubredoxin_C"/>
</dbReference>
<evidence type="ECO:0000256" key="10">
    <source>
        <dbReference type="ARBA" id="ARBA00022764"/>
    </source>
</evidence>
<comment type="function">
    <text evidence="18">Catalytic subunit of the periplasmic nitrate reductase complex NapAB. Receives electrons from NapB and catalyzes the reduction of nitrate to nitrite.</text>
</comment>
<dbReference type="InterPro" id="IPR041854">
    <property type="entry name" value="BFD-like_2Fe2S-bd_dom_sf"/>
</dbReference>
<dbReference type="InterPro" id="IPR007419">
    <property type="entry name" value="BFD-like_2Fe2S-bd_dom"/>
</dbReference>
<dbReference type="AlphaFoldDB" id="A0A4U1CSC4"/>
<dbReference type="GO" id="GO:0046872">
    <property type="term" value="F:metal ion binding"/>
    <property type="evidence" value="ECO:0007669"/>
    <property type="project" value="UniProtKB-KW"/>
</dbReference>
<dbReference type="EC" id="1.9.6.1" evidence="19"/>
<evidence type="ECO:0000256" key="4">
    <source>
        <dbReference type="ARBA" id="ARBA00008747"/>
    </source>
</evidence>
<comment type="catalytic activity">
    <reaction evidence="17">
        <text>2 Fe(II)-[cytochrome] + nitrate + 2 H(+) = 2 Fe(III)-[cytochrome] + nitrite + H2O</text>
        <dbReference type="Rhea" id="RHEA:12909"/>
        <dbReference type="Rhea" id="RHEA-COMP:11777"/>
        <dbReference type="Rhea" id="RHEA-COMP:11778"/>
        <dbReference type="ChEBI" id="CHEBI:15377"/>
        <dbReference type="ChEBI" id="CHEBI:15378"/>
        <dbReference type="ChEBI" id="CHEBI:16301"/>
        <dbReference type="ChEBI" id="CHEBI:17632"/>
        <dbReference type="ChEBI" id="CHEBI:29033"/>
        <dbReference type="ChEBI" id="CHEBI:29034"/>
        <dbReference type="EC" id="1.9.6.1"/>
    </reaction>
</comment>
<organism evidence="21 22">
    <name type="scientific">Pedobacter polaris</name>
    <dbReference type="NCBI Taxonomy" id="2571273"/>
    <lineage>
        <taxon>Bacteria</taxon>
        <taxon>Pseudomonadati</taxon>
        <taxon>Bacteroidota</taxon>
        <taxon>Sphingobacteriia</taxon>
        <taxon>Sphingobacteriales</taxon>
        <taxon>Sphingobacteriaceae</taxon>
        <taxon>Pedobacter</taxon>
    </lineage>
</organism>
<dbReference type="InterPro" id="IPR041957">
    <property type="entry name" value="CT_Nitrate-R-NapA-like"/>
</dbReference>
<dbReference type="PANTHER" id="PTHR43105:SF9">
    <property type="entry name" value="NADPH-FE(3+) OXIDOREDUCTASE SUBUNIT ALPHA"/>
    <property type="match status" value="1"/>
</dbReference>
<dbReference type="Gene3D" id="3.30.390.30">
    <property type="match status" value="1"/>
</dbReference>
<evidence type="ECO:0000313" key="22">
    <source>
        <dbReference type="Proteomes" id="UP000309488"/>
    </source>
</evidence>
<dbReference type="SUPFAM" id="SSF51905">
    <property type="entry name" value="FAD/NAD(P)-binding domain"/>
    <property type="match status" value="2"/>
</dbReference>
<dbReference type="PRINTS" id="PR00368">
    <property type="entry name" value="FADPNR"/>
</dbReference>
<keyword evidence="8" id="KW-0479">Metal-binding</keyword>
<dbReference type="GO" id="GO:0051539">
    <property type="term" value="F:4 iron, 4 sulfur cluster binding"/>
    <property type="evidence" value="ECO:0007669"/>
    <property type="project" value="UniProtKB-KW"/>
</dbReference>
<dbReference type="GO" id="GO:0050140">
    <property type="term" value="F:nitrate reductase (cytochrome) activity"/>
    <property type="evidence" value="ECO:0007669"/>
    <property type="project" value="UniProtKB-EC"/>
</dbReference>
<evidence type="ECO:0000256" key="2">
    <source>
        <dbReference type="ARBA" id="ARBA00001966"/>
    </source>
</evidence>
<keyword evidence="7" id="KW-0285">Flavoprotein</keyword>
<evidence type="ECO:0000256" key="17">
    <source>
        <dbReference type="ARBA" id="ARBA00052176"/>
    </source>
</evidence>
<dbReference type="GO" id="GO:0016020">
    <property type="term" value="C:membrane"/>
    <property type="evidence" value="ECO:0007669"/>
    <property type="project" value="TreeGrafter"/>
</dbReference>
<dbReference type="FunFam" id="2.40.40.20:FF:000005">
    <property type="entry name" value="Periplasmic nitrate reductase"/>
    <property type="match status" value="1"/>
</dbReference>
<dbReference type="GO" id="GO:0043546">
    <property type="term" value="F:molybdopterin cofactor binding"/>
    <property type="evidence" value="ECO:0007669"/>
    <property type="project" value="InterPro"/>
</dbReference>